<dbReference type="Pfam" id="PF18892">
    <property type="entry name" value="DUF5651"/>
    <property type="match status" value="1"/>
</dbReference>
<reference evidence="2 3" key="1">
    <citation type="submission" date="2016-11" db="EMBL/GenBank/DDBJ databases">
        <authorList>
            <person name="Jaros S."/>
            <person name="Januszkiewicz K."/>
            <person name="Wedrychowicz H."/>
        </authorList>
    </citation>
    <scope>NUCLEOTIDE SEQUENCE [LARGE SCALE GENOMIC DNA]</scope>
    <source>
        <strain evidence="2 3">DSM 21758</strain>
    </source>
</reference>
<sequence>MKDYLNTAERENLIRIVHLSSDIETCLEGNVLNKQEIGNLRRARTFAMKTVESVLSRVNETSAKTFRRTATSSKMTLDIYGDREINFKKKVAEYSAKYDENKEYYKLVELIFDNCCKNCKCDGFTCDIYKEFENQCIYEFDGTDKSTNCRYSYKG</sequence>
<evidence type="ECO:0000313" key="3">
    <source>
        <dbReference type="Proteomes" id="UP000184310"/>
    </source>
</evidence>
<dbReference type="AlphaFoldDB" id="A0A1M6S1Z5"/>
<dbReference type="STRING" id="1121302.SAMN02745163_03730"/>
<gene>
    <name evidence="2" type="ORF">SAMN02745163_03730</name>
</gene>
<dbReference type="RefSeq" id="WP_072991571.1">
    <property type="nucleotide sequence ID" value="NZ_FQZB01000016.1"/>
</dbReference>
<dbReference type="Proteomes" id="UP000184310">
    <property type="component" value="Unassembled WGS sequence"/>
</dbReference>
<protein>
    <recommendedName>
        <fullName evidence="1">DUF5651 domain-containing protein</fullName>
    </recommendedName>
</protein>
<organism evidence="2 3">
    <name type="scientific">Clostridium cavendishii DSM 21758</name>
    <dbReference type="NCBI Taxonomy" id="1121302"/>
    <lineage>
        <taxon>Bacteria</taxon>
        <taxon>Bacillati</taxon>
        <taxon>Bacillota</taxon>
        <taxon>Clostridia</taxon>
        <taxon>Eubacteriales</taxon>
        <taxon>Clostridiaceae</taxon>
        <taxon>Clostridium</taxon>
    </lineage>
</organism>
<feature type="domain" description="DUF5651" evidence="1">
    <location>
        <begin position="100"/>
        <end position="153"/>
    </location>
</feature>
<proteinExistence type="predicted"/>
<evidence type="ECO:0000259" key="1">
    <source>
        <dbReference type="Pfam" id="PF18892"/>
    </source>
</evidence>
<keyword evidence="3" id="KW-1185">Reference proteome</keyword>
<dbReference type="InterPro" id="IPR043711">
    <property type="entry name" value="DUF5651"/>
</dbReference>
<name>A0A1M6S1Z5_9CLOT</name>
<evidence type="ECO:0000313" key="2">
    <source>
        <dbReference type="EMBL" id="SHK38725.1"/>
    </source>
</evidence>
<dbReference type="OrthoDB" id="2988369at2"/>
<accession>A0A1M6S1Z5</accession>
<dbReference type="EMBL" id="FQZB01000016">
    <property type="protein sequence ID" value="SHK38725.1"/>
    <property type="molecule type" value="Genomic_DNA"/>
</dbReference>